<evidence type="ECO:0000259" key="2">
    <source>
        <dbReference type="Pfam" id="PF25273"/>
    </source>
</evidence>
<evidence type="ECO:0000313" key="3">
    <source>
        <dbReference type="EMBL" id="CAK1604553.1"/>
    </source>
</evidence>
<dbReference type="InterPro" id="IPR057191">
    <property type="entry name" value="DUF7869"/>
</dbReference>
<dbReference type="Pfam" id="PF25273">
    <property type="entry name" value="DUF7869"/>
    <property type="match status" value="1"/>
</dbReference>
<dbReference type="Proteomes" id="UP001314205">
    <property type="component" value="Unassembled WGS sequence"/>
</dbReference>
<accession>A0AAV1MA51</accession>
<sequence length="745" mass="86152">MSVSKLYGRSMKMLQMVIHEDANIENKESDIKQVEEYSLPQNEEQSLDAEQILNIEKSTGTIFISNNNEVGEIQQYVEENTLPLNEVHNRGVDQAINMESCTDYRFVASQHEPANEASNLSGELIEILRGGEDKENNILNNREPSPSTPLSKNNASEEKKKLTRKRQRNPEAWKKNKKKCLKNSGMAYTTEKGKLVNAKQLKPGCGDKCRLKCTLMINEQQRLVIFNNFWILGDLNRQRDFVKNAMKEVKPKYSLHNAQSKRSINAAYHLTVDGIIIRVCKKFFMHTLDIGHSFITTVCKKTTSSGIVLEDLRGKHNKKGKLLPDFVKDGVREHINSYPTKESHYCRASSNKQYFDGDLNLCMMYRQYKEWCNKEGKPEAKQGTYENIFRTEFNIAFHVPKKDQCSLCCSYNNATTEQKQEMEKSYKDHLTEKELCREEKRIDIETCKNDKQKIICCYDLQAVLQTPAGNDSLFFYKRRLNVYNCTVYDIVNKSGHCYLWDETLGGKGCDEVGSCILQFFKEFCHGKHVIFYTDNCSAQNKNKYLLSLYYYALKMLGVKSITHKYFVVGHTQNEGDSVHATIEREKSRILKNGSVFVPSQWRTIIQCAKKKGNPYQVHDLNYSDIFDLKELIAHFGKNFTINTEGERVVWNDIKKIFMQATNPFAIYYLDTYKPDSTMKCFNVRHKMRGKPNETLVLTNKYRTRPGISNLKKKDLISLCDGNVIPSVYWDYYKTLPASSDRADDD</sequence>
<name>A0AAV1MA51_9NEOP</name>
<feature type="domain" description="DUF7869" evidence="2">
    <location>
        <begin position="515"/>
        <end position="637"/>
    </location>
</feature>
<reference evidence="3 4" key="1">
    <citation type="submission" date="2023-11" db="EMBL/GenBank/DDBJ databases">
        <authorList>
            <person name="Hedman E."/>
            <person name="Englund M."/>
            <person name="Stromberg M."/>
            <person name="Nyberg Akerstrom W."/>
            <person name="Nylinder S."/>
            <person name="Jareborg N."/>
            <person name="Kallberg Y."/>
            <person name="Kronander E."/>
        </authorList>
    </citation>
    <scope>NUCLEOTIDE SEQUENCE [LARGE SCALE GENOMIC DNA]</scope>
</reference>
<dbReference type="AlphaFoldDB" id="A0AAV1MA51"/>
<feature type="region of interest" description="Disordered" evidence="1">
    <location>
        <begin position="135"/>
        <end position="176"/>
    </location>
</feature>
<proteinExistence type="predicted"/>
<comment type="caution">
    <text evidence="3">The sequence shown here is derived from an EMBL/GenBank/DDBJ whole genome shotgun (WGS) entry which is preliminary data.</text>
</comment>
<dbReference type="PANTHER" id="PTHR10773:SF19">
    <property type="match status" value="1"/>
</dbReference>
<dbReference type="PANTHER" id="PTHR10773">
    <property type="entry name" value="DNA-DIRECTED RNA POLYMERASES I, II, AND III SUBUNIT RPABC2"/>
    <property type="match status" value="1"/>
</dbReference>
<protein>
    <recommendedName>
        <fullName evidence="2">DUF7869 domain-containing protein</fullName>
    </recommendedName>
</protein>
<organism evidence="3 4">
    <name type="scientific">Parnassius mnemosyne</name>
    <name type="common">clouded apollo</name>
    <dbReference type="NCBI Taxonomy" id="213953"/>
    <lineage>
        <taxon>Eukaryota</taxon>
        <taxon>Metazoa</taxon>
        <taxon>Ecdysozoa</taxon>
        <taxon>Arthropoda</taxon>
        <taxon>Hexapoda</taxon>
        <taxon>Insecta</taxon>
        <taxon>Pterygota</taxon>
        <taxon>Neoptera</taxon>
        <taxon>Endopterygota</taxon>
        <taxon>Lepidoptera</taxon>
        <taxon>Glossata</taxon>
        <taxon>Ditrysia</taxon>
        <taxon>Papilionoidea</taxon>
        <taxon>Papilionidae</taxon>
        <taxon>Parnassiinae</taxon>
        <taxon>Parnassini</taxon>
        <taxon>Parnassius</taxon>
        <taxon>Driopa</taxon>
    </lineage>
</organism>
<gene>
    <name evidence="3" type="ORF">PARMNEM_LOCUS22759</name>
</gene>
<evidence type="ECO:0000313" key="4">
    <source>
        <dbReference type="Proteomes" id="UP001314205"/>
    </source>
</evidence>
<feature type="compositionally biased region" description="Polar residues" evidence="1">
    <location>
        <begin position="137"/>
        <end position="154"/>
    </location>
</feature>
<keyword evidence="4" id="KW-1185">Reference proteome</keyword>
<dbReference type="EMBL" id="CAVLGL010000159">
    <property type="protein sequence ID" value="CAK1604553.1"/>
    <property type="molecule type" value="Genomic_DNA"/>
</dbReference>
<evidence type="ECO:0000256" key="1">
    <source>
        <dbReference type="SAM" id="MobiDB-lite"/>
    </source>
</evidence>